<reference evidence="1" key="1">
    <citation type="submission" date="2018-05" db="EMBL/GenBank/DDBJ databases">
        <authorList>
            <person name="Lanie J.A."/>
            <person name="Ng W.-L."/>
            <person name="Kazmierczak K.M."/>
            <person name="Andrzejewski T.M."/>
            <person name="Davidsen T.M."/>
            <person name="Wayne K.J."/>
            <person name="Tettelin H."/>
            <person name="Glass J.I."/>
            <person name="Rusch D."/>
            <person name="Podicherti R."/>
            <person name="Tsui H.-C.T."/>
            <person name="Winkler M.E."/>
        </authorList>
    </citation>
    <scope>NUCLEOTIDE SEQUENCE</scope>
</reference>
<dbReference type="AlphaFoldDB" id="A0A382E257"/>
<gene>
    <name evidence="1" type="ORF">METZ01_LOCUS197654</name>
</gene>
<protein>
    <submittedName>
        <fullName evidence="1">Uncharacterized protein</fullName>
    </submittedName>
</protein>
<sequence>IPLFLLLMIGCENNVTNPAGMSDAELIQAIISASKVDISMTELPDQSQTIVENDYNDYDGLGAKKASGLGYEVELAGRGHRFGDRNEVYFNLEGKKLDPDDYGRDKDDWYRDHKDGWKCFDLVLPITFVMPDGSTVMVEDEDDYTAVKSWYENNPDSEEKPNLQYPVQASFQDVTLTINDHDEMREAYERCGGRDGKDRDWDRRDCFGLVYPVTYVMPDGSTATVTSDDEAGWTGVKDWYEANPGTEERPELQYPVDIIYETNEGDETVTINNEEEMNAAKRDCWDEDEGGERECFELVLPVTFVMPDGSVVTVENEDGYMALREWYVANPDSEEEPVLQYPVDIVYYNEDGEEGTIVTINNEEEMEAAKAECEDEGDRP</sequence>
<organism evidence="1">
    <name type="scientific">marine metagenome</name>
    <dbReference type="NCBI Taxonomy" id="408172"/>
    <lineage>
        <taxon>unclassified sequences</taxon>
        <taxon>metagenomes</taxon>
        <taxon>ecological metagenomes</taxon>
    </lineage>
</organism>
<dbReference type="EMBL" id="UINC01042325">
    <property type="protein sequence ID" value="SVB44800.1"/>
    <property type="molecule type" value="Genomic_DNA"/>
</dbReference>
<name>A0A382E257_9ZZZZ</name>
<accession>A0A382E257</accession>
<evidence type="ECO:0000313" key="1">
    <source>
        <dbReference type="EMBL" id="SVB44800.1"/>
    </source>
</evidence>
<proteinExistence type="predicted"/>
<feature type="non-terminal residue" evidence="1">
    <location>
        <position position="1"/>
    </location>
</feature>